<dbReference type="InterPro" id="IPR036186">
    <property type="entry name" value="Serpin_sf"/>
</dbReference>
<dbReference type="PANTHER" id="PTHR11461">
    <property type="entry name" value="SERINE PROTEASE INHIBITOR, SERPIN"/>
    <property type="match status" value="1"/>
</dbReference>
<dbReference type="CDD" id="cd19954">
    <property type="entry name" value="serpin42Dd-like_insects"/>
    <property type="match status" value="1"/>
</dbReference>
<dbReference type="Gene3D" id="2.30.39.10">
    <property type="entry name" value="Alpha-1-antitrypsin, domain 1"/>
    <property type="match status" value="1"/>
</dbReference>
<dbReference type="SUPFAM" id="SSF56574">
    <property type="entry name" value="Serpins"/>
    <property type="match status" value="1"/>
</dbReference>
<evidence type="ECO:0000256" key="3">
    <source>
        <dbReference type="RuleBase" id="RU000411"/>
    </source>
</evidence>
<dbReference type="Proteomes" id="UP001652661">
    <property type="component" value="Chromosome 2L"/>
</dbReference>
<feature type="chain" id="PRO_5047240265" evidence="4">
    <location>
        <begin position="17"/>
        <end position="376"/>
    </location>
</feature>
<dbReference type="GeneID" id="108079524"/>
<organism evidence="6 7">
    <name type="scientific">Drosophila kikkawai</name>
    <name type="common">Fruit fly</name>
    <dbReference type="NCBI Taxonomy" id="30033"/>
    <lineage>
        <taxon>Eukaryota</taxon>
        <taxon>Metazoa</taxon>
        <taxon>Ecdysozoa</taxon>
        <taxon>Arthropoda</taxon>
        <taxon>Hexapoda</taxon>
        <taxon>Insecta</taxon>
        <taxon>Pterygota</taxon>
        <taxon>Neoptera</taxon>
        <taxon>Endopterygota</taxon>
        <taxon>Diptera</taxon>
        <taxon>Brachycera</taxon>
        <taxon>Muscomorpha</taxon>
        <taxon>Ephydroidea</taxon>
        <taxon>Drosophilidae</taxon>
        <taxon>Drosophila</taxon>
        <taxon>Sophophora</taxon>
    </lineage>
</organism>
<reference evidence="7" key="2">
    <citation type="submission" date="2025-08" db="UniProtKB">
        <authorList>
            <consortium name="RefSeq"/>
        </authorList>
    </citation>
    <scope>IDENTIFICATION</scope>
    <source>
        <strain evidence="7">14028-0561.14</strain>
        <tissue evidence="7">Whole fly</tissue>
    </source>
</reference>
<keyword evidence="6" id="KW-1185">Reference proteome</keyword>
<evidence type="ECO:0000256" key="1">
    <source>
        <dbReference type="ARBA" id="ARBA00022690"/>
    </source>
</evidence>
<protein>
    <submittedName>
        <fullName evidence="7">Serine protease inhibitor 42Dd-like</fullName>
    </submittedName>
</protein>
<dbReference type="RefSeq" id="XP_041631724.1">
    <property type="nucleotide sequence ID" value="XM_041775790.2"/>
</dbReference>
<keyword evidence="2 7" id="KW-0722">Serine protease inhibitor</keyword>
<dbReference type="PANTHER" id="PTHR11461:SF372">
    <property type="entry name" value="ACCESSORY GLAND PROTEIN ACP76A-RELATED"/>
    <property type="match status" value="1"/>
</dbReference>
<evidence type="ECO:0000259" key="5">
    <source>
        <dbReference type="SMART" id="SM00093"/>
    </source>
</evidence>
<dbReference type="Pfam" id="PF00079">
    <property type="entry name" value="Serpin"/>
    <property type="match status" value="1"/>
</dbReference>
<comment type="similarity">
    <text evidence="3">Belongs to the serpin family.</text>
</comment>
<feature type="domain" description="Serpin" evidence="5">
    <location>
        <begin position="20"/>
        <end position="375"/>
    </location>
</feature>
<gene>
    <name evidence="7" type="primary">LOC108079524</name>
</gene>
<accession>A0ABM3C671</accession>
<evidence type="ECO:0000313" key="6">
    <source>
        <dbReference type="Proteomes" id="UP001652661"/>
    </source>
</evidence>
<reference evidence="6" key="1">
    <citation type="submission" date="2025-05" db="UniProtKB">
        <authorList>
            <consortium name="RefSeq"/>
        </authorList>
    </citation>
    <scope>NUCLEOTIDE SEQUENCE [LARGE SCALE GENOMIC DNA]</scope>
    <source>
        <strain evidence="6">14028-0561.14</strain>
    </source>
</reference>
<dbReference type="InterPro" id="IPR042185">
    <property type="entry name" value="Serpin_sf_2"/>
</dbReference>
<sequence length="376" mass="41966">MKYFLCLIFLATSVAGRFDNEYYQLLAKENADKNLITSPLALKIVLALAYEGAKDNTAVELKNVLDLAEREDVAGQYKAFFKVLAKREANLAIDIANSIYVNEKFHIIPEFSKLVTESFKSQAVGISLGNAEKSAEIVNNWVKEKTRDKIPNAVTAKNIDAKLQILLVNAFSFKGNWLFKFHAMKTKNENFTPASGKVAPVKIMSQYGFFKAADWPEIDAKVLQLPYHKSSLSMFIFLPNKPNGLGALENKIGDFNYTNLTSRRVHIKLPKFKIDFAAELSGILKKLGIVDAFGANANLQDLVQEKGAAISKVIQKGLIEVNEEGSGFISMIGIRDSFISIKPLLSPLDFQAVHPFAYVIRDEKSIYFQGHFVKPE</sequence>
<evidence type="ECO:0000256" key="4">
    <source>
        <dbReference type="SAM" id="SignalP"/>
    </source>
</evidence>
<dbReference type="GO" id="GO:0004867">
    <property type="term" value="F:serine-type endopeptidase inhibitor activity"/>
    <property type="evidence" value="ECO:0007669"/>
    <property type="project" value="UniProtKB-KW"/>
</dbReference>
<name>A0ABM3C671_DROKI</name>
<dbReference type="InterPro" id="IPR023796">
    <property type="entry name" value="Serpin_dom"/>
</dbReference>
<evidence type="ECO:0000313" key="7">
    <source>
        <dbReference type="RefSeq" id="XP_041631724.1"/>
    </source>
</evidence>
<keyword evidence="1 7" id="KW-0646">Protease inhibitor</keyword>
<evidence type="ECO:0000256" key="2">
    <source>
        <dbReference type="ARBA" id="ARBA00022900"/>
    </source>
</evidence>
<dbReference type="SMART" id="SM00093">
    <property type="entry name" value="SERPIN"/>
    <property type="match status" value="1"/>
</dbReference>
<feature type="signal peptide" evidence="4">
    <location>
        <begin position="1"/>
        <end position="16"/>
    </location>
</feature>
<dbReference type="InterPro" id="IPR000215">
    <property type="entry name" value="Serpin_fam"/>
</dbReference>
<proteinExistence type="inferred from homology"/>
<dbReference type="Gene3D" id="3.30.497.10">
    <property type="entry name" value="Antithrombin, subunit I, domain 2"/>
    <property type="match status" value="1"/>
</dbReference>
<keyword evidence="4" id="KW-0732">Signal</keyword>
<dbReference type="InterPro" id="IPR042178">
    <property type="entry name" value="Serpin_sf_1"/>
</dbReference>